<protein>
    <submittedName>
        <fullName evidence="3">Uncharacterized protein</fullName>
    </submittedName>
</protein>
<reference evidence="3" key="1">
    <citation type="submission" date="2022-11" db="UniProtKB">
        <authorList>
            <consortium name="WormBaseParasite"/>
        </authorList>
    </citation>
    <scope>IDENTIFICATION</scope>
</reference>
<accession>A0A915MRX0</accession>
<sequence length="188" mass="21272">MQHKRIGFSSFPVQMPSSLSSFPIPPPPLQLLPTSSLSLPNSSLSLPNSSLSLPSLLPPPKKKETSRKRRRSSFSCDGTKKLIPFTEVEWKYVQRKFMNEDQHTLMELTNIMNMWLDRCIMDIPIEFYPNQNSDVDFSDPELDRFLPQRNSISISELVLRALVLDQKRHGAKGSVGLDNADVGLILCS</sequence>
<feature type="region of interest" description="Disordered" evidence="1">
    <location>
        <begin position="50"/>
        <end position="75"/>
    </location>
</feature>
<evidence type="ECO:0000313" key="2">
    <source>
        <dbReference type="Proteomes" id="UP000887561"/>
    </source>
</evidence>
<evidence type="ECO:0000256" key="1">
    <source>
        <dbReference type="SAM" id="MobiDB-lite"/>
    </source>
</evidence>
<proteinExistence type="predicted"/>
<keyword evidence="2" id="KW-1185">Reference proteome</keyword>
<organism evidence="2 3">
    <name type="scientific">Meloidogyne javanica</name>
    <name type="common">Root-knot nematode worm</name>
    <dbReference type="NCBI Taxonomy" id="6303"/>
    <lineage>
        <taxon>Eukaryota</taxon>
        <taxon>Metazoa</taxon>
        <taxon>Ecdysozoa</taxon>
        <taxon>Nematoda</taxon>
        <taxon>Chromadorea</taxon>
        <taxon>Rhabditida</taxon>
        <taxon>Tylenchina</taxon>
        <taxon>Tylenchomorpha</taxon>
        <taxon>Tylenchoidea</taxon>
        <taxon>Meloidogynidae</taxon>
        <taxon>Meloidogyninae</taxon>
        <taxon>Meloidogyne</taxon>
        <taxon>Meloidogyne incognita group</taxon>
    </lineage>
</organism>
<dbReference type="Proteomes" id="UP000887561">
    <property type="component" value="Unplaced"/>
</dbReference>
<name>A0A915MRX0_MELJA</name>
<dbReference type="AlphaFoldDB" id="A0A915MRX0"/>
<dbReference type="WBParaSite" id="scaffold470_cov228.g1125">
    <property type="protein sequence ID" value="scaffold470_cov228.g1125"/>
    <property type="gene ID" value="scaffold470_cov228.g1125"/>
</dbReference>
<evidence type="ECO:0000313" key="3">
    <source>
        <dbReference type="WBParaSite" id="scaffold470_cov228.g1125"/>
    </source>
</evidence>